<dbReference type="Proteomes" id="UP000219422">
    <property type="component" value="Chromosome"/>
</dbReference>
<evidence type="ECO:0000313" key="3">
    <source>
        <dbReference type="Proteomes" id="UP000219422"/>
    </source>
</evidence>
<dbReference type="KEGG" id="sya:A6768_23745"/>
<feature type="compositionally biased region" description="Basic and acidic residues" evidence="1">
    <location>
        <begin position="1"/>
        <end position="16"/>
    </location>
</feature>
<name>A0A291N5P2_SPHYA</name>
<evidence type="ECO:0000256" key="1">
    <source>
        <dbReference type="SAM" id="MobiDB-lite"/>
    </source>
</evidence>
<accession>A0A291N5P2</accession>
<evidence type="ECO:0000313" key="2">
    <source>
        <dbReference type="EMBL" id="ATI82714.1"/>
    </source>
</evidence>
<protein>
    <submittedName>
        <fullName evidence="2">Uncharacterized protein</fullName>
    </submittedName>
</protein>
<dbReference type="AlphaFoldDB" id="A0A291N5P2"/>
<feature type="region of interest" description="Disordered" evidence="1">
    <location>
        <begin position="1"/>
        <end position="24"/>
    </location>
</feature>
<gene>
    <name evidence="2" type="ORF">A6768_23745</name>
</gene>
<reference evidence="2 3" key="1">
    <citation type="submission" date="2017-10" db="EMBL/GenBank/DDBJ databases">
        <title>Sphingobium yanoikuyae S72.</title>
        <authorList>
            <person name="Sanchez E."/>
            <person name="Bustos P."/>
            <person name="Mendoza P."/>
            <person name="Guo X."/>
            <person name="Mendoza A."/>
        </authorList>
    </citation>
    <scope>NUCLEOTIDE SEQUENCE [LARGE SCALE GENOMIC DNA]</scope>
    <source>
        <strain evidence="2 3">S72</strain>
    </source>
</reference>
<dbReference type="EMBL" id="CP023741">
    <property type="protein sequence ID" value="ATI82714.1"/>
    <property type="molecule type" value="Genomic_DNA"/>
</dbReference>
<sequence>MRRAGKGDRMPVETRGRRASPHPAYSVSLLQAAAALYGLNAVRDDALRPQPTSRTDKKFRE</sequence>
<proteinExistence type="predicted"/>
<organism evidence="2 3">
    <name type="scientific">Sphingobium yanoikuyae</name>
    <name type="common">Sphingomonas yanoikuyae</name>
    <dbReference type="NCBI Taxonomy" id="13690"/>
    <lineage>
        <taxon>Bacteria</taxon>
        <taxon>Pseudomonadati</taxon>
        <taxon>Pseudomonadota</taxon>
        <taxon>Alphaproteobacteria</taxon>
        <taxon>Sphingomonadales</taxon>
        <taxon>Sphingomonadaceae</taxon>
        <taxon>Sphingobium</taxon>
    </lineage>
</organism>